<dbReference type="AlphaFoldDB" id="A0A8J7IJL3"/>
<gene>
    <name evidence="1" type="ORF">JF290_04175</name>
</gene>
<reference evidence="1" key="1">
    <citation type="submission" date="2020-12" db="EMBL/GenBank/DDBJ databases">
        <title>Sedimentitalea sp. nov., isolated from sand in Incheon.</title>
        <authorList>
            <person name="Kim W."/>
        </authorList>
    </citation>
    <scope>NUCLEOTIDE SEQUENCE</scope>
    <source>
        <strain evidence="1">CAU 1593</strain>
    </source>
</reference>
<dbReference type="PROSITE" id="PS51257">
    <property type="entry name" value="PROKAR_LIPOPROTEIN"/>
    <property type="match status" value="1"/>
</dbReference>
<dbReference type="EMBL" id="JAELVR010000002">
    <property type="protein sequence ID" value="MBJ6370713.1"/>
    <property type="molecule type" value="Genomic_DNA"/>
</dbReference>
<keyword evidence="2" id="KW-1185">Reference proteome</keyword>
<organism evidence="1 2">
    <name type="scientific">Sedimentitalea arenosa</name>
    <dbReference type="NCBI Taxonomy" id="2798803"/>
    <lineage>
        <taxon>Bacteria</taxon>
        <taxon>Pseudomonadati</taxon>
        <taxon>Pseudomonadota</taxon>
        <taxon>Alphaproteobacteria</taxon>
        <taxon>Rhodobacterales</taxon>
        <taxon>Paracoccaceae</taxon>
        <taxon>Sedimentitalea</taxon>
    </lineage>
</organism>
<proteinExistence type="predicted"/>
<name>A0A8J7IJL3_9RHOB</name>
<evidence type="ECO:0008006" key="3">
    <source>
        <dbReference type="Google" id="ProtNLM"/>
    </source>
</evidence>
<evidence type="ECO:0000313" key="1">
    <source>
        <dbReference type="EMBL" id="MBJ6370713.1"/>
    </source>
</evidence>
<comment type="caution">
    <text evidence="1">The sequence shown here is derived from an EMBL/GenBank/DDBJ whole genome shotgun (WGS) entry which is preliminary data.</text>
</comment>
<dbReference type="RefSeq" id="WP_199023486.1">
    <property type="nucleotide sequence ID" value="NZ_JAELVR010000002.1"/>
</dbReference>
<protein>
    <recommendedName>
        <fullName evidence="3">Lipoprotein</fullName>
    </recommendedName>
</protein>
<sequence>MKFPLTLLVASSLILSGCGWRDSRINPSNWGGGGETVPVDGTVNPLLPERSGSGLRRPPPEDVSVLIATVTDLRITPAPSGAVIVAEGVASRQGAYGAELRPVSEDLIDENGVLELEFRVAYPQSATPVGSERTRRVVNGYSLNTQQLAAIRLVRVRAAQNALESGRR</sequence>
<accession>A0A8J7IJL3</accession>
<evidence type="ECO:0000313" key="2">
    <source>
        <dbReference type="Proteomes" id="UP000619079"/>
    </source>
</evidence>
<dbReference type="Proteomes" id="UP000619079">
    <property type="component" value="Unassembled WGS sequence"/>
</dbReference>